<feature type="domain" description="DUF630" evidence="4">
    <location>
        <begin position="1"/>
        <end position="59"/>
    </location>
</feature>
<dbReference type="AlphaFoldDB" id="A0A5N6QNY5"/>
<feature type="domain" description="DUF632" evidence="3">
    <location>
        <begin position="393"/>
        <end position="711"/>
    </location>
</feature>
<feature type="region of interest" description="Disordered" evidence="2">
    <location>
        <begin position="243"/>
        <end position="271"/>
    </location>
</feature>
<keyword evidence="1" id="KW-0175">Coiled coil</keyword>
<dbReference type="InterPro" id="IPR006868">
    <property type="entry name" value="DUF630"/>
</dbReference>
<sequence>MGCSNSKVDDLPAVVLCRERLTYLDQAIRQRYALAQSHYAYIHSLQGIGHSLHRFIEQDLTTSGLPESPEPPNPKTHKKGDPVVVREDSGHLNFNSGSDSDDDDSVSLNHHHLSDDASPLHHIEYMDTNTNRNMGQNEEQGSFQFQSLYPGDGLGGGGFMHMNYMKNKATPPSVVYEQKPASPETVYMGESSSSGYGGYSYPYYGNSNPGLSPAPYSSYYGGAPSNSNYGNYGGGGGGGGYYANSPNQVAETSSKKPPPPPPSPPRASAWDFLNPFESYDGYYAAFTPSRDSKELRDEEGIPDLEDEDEVVKEVHGDQKFIADGGKSGGGGNHSKAVVDDSEASASLYESRPSAALESDGMEYEVHVVEKKVVGNEERGEESRVGFKGSRSVFQVVKEIEVQFERASQSATEIAKILEVGKLPYNRKHGVYQVSSKMFNVVSPSLPVVSSQPSTSKGAESSSADKASPAQLDMDEDLVGLRSRKLSSTLHKLSLWEKKLYNEVKAEEKMRVVHDRNVDKLKRLDQRGADFHKVDTTRALIRNLSTKIGMAIQVVDKISVTINNIRDEELWPQLNELIIGLTRMWKCMLECHHIQYQAIREAKGLGPIGSGKKLSDAHIGATLELERELIRWTDSFSSWVGAQKGYVKALNNWLLKCLLYEPEETVDGVAPFSPSRVGAPPVFVICNQWSQALERISEKPVVDSMHVFTKSVLQIWEQDKLEMHQRMLANKDLERKVRNLDKEDQKLQKEVRALDKKVDMVSGDGGSLLVGQIVYQSDTRNRSLQSSLQLIFEAMEKFTADSMKAYEELLERSEEEKKRLLQEREKASQG</sequence>
<evidence type="ECO:0000259" key="3">
    <source>
        <dbReference type="Pfam" id="PF04782"/>
    </source>
</evidence>
<dbReference type="Pfam" id="PF04783">
    <property type="entry name" value="DUF630"/>
    <property type="match status" value="1"/>
</dbReference>
<evidence type="ECO:0008006" key="7">
    <source>
        <dbReference type="Google" id="ProtNLM"/>
    </source>
</evidence>
<dbReference type="Proteomes" id="UP000327013">
    <property type="component" value="Chromosome 2"/>
</dbReference>
<feature type="region of interest" description="Disordered" evidence="2">
    <location>
        <begin position="62"/>
        <end position="120"/>
    </location>
</feature>
<name>A0A5N6QNY5_9ROSI</name>
<reference evidence="5 6" key="1">
    <citation type="submission" date="2019-06" db="EMBL/GenBank/DDBJ databases">
        <title>A chromosomal-level reference genome of Carpinus fangiana (Coryloideae, Betulaceae).</title>
        <authorList>
            <person name="Yang X."/>
            <person name="Wang Z."/>
            <person name="Zhang L."/>
            <person name="Hao G."/>
            <person name="Liu J."/>
            <person name="Yang Y."/>
        </authorList>
    </citation>
    <scope>NUCLEOTIDE SEQUENCE [LARGE SCALE GENOMIC DNA]</scope>
    <source>
        <strain evidence="5">Cfa_2016G</strain>
        <tissue evidence="5">Leaf</tissue>
    </source>
</reference>
<feature type="compositionally biased region" description="Basic and acidic residues" evidence="2">
    <location>
        <begin position="79"/>
        <end position="90"/>
    </location>
</feature>
<protein>
    <recommendedName>
        <fullName evidence="7">DUF632 domain-containing protein</fullName>
    </recommendedName>
</protein>
<evidence type="ECO:0000259" key="4">
    <source>
        <dbReference type="Pfam" id="PF04783"/>
    </source>
</evidence>
<feature type="coiled-coil region" evidence="1">
    <location>
        <begin position="802"/>
        <end position="829"/>
    </location>
</feature>
<keyword evidence="6" id="KW-1185">Reference proteome</keyword>
<dbReference type="PANTHER" id="PTHR21450:SF41">
    <property type="entry name" value="RNA POLYMERASE SUBUNIT BETA, PUTATIVE (DUF630 AND DUF632)-RELATED"/>
    <property type="match status" value="1"/>
</dbReference>
<organism evidence="5 6">
    <name type="scientific">Carpinus fangiana</name>
    <dbReference type="NCBI Taxonomy" id="176857"/>
    <lineage>
        <taxon>Eukaryota</taxon>
        <taxon>Viridiplantae</taxon>
        <taxon>Streptophyta</taxon>
        <taxon>Embryophyta</taxon>
        <taxon>Tracheophyta</taxon>
        <taxon>Spermatophyta</taxon>
        <taxon>Magnoliopsida</taxon>
        <taxon>eudicotyledons</taxon>
        <taxon>Gunneridae</taxon>
        <taxon>Pentapetalae</taxon>
        <taxon>rosids</taxon>
        <taxon>fabids</taxon>
        <taxon>Fagales</taxon>
        <taxon>Betulaceae</taxon>
        <taxon>Carpinus</taxon>
    </lineage>
</organism>
<feature type="coiled-coil region" evidence="1">
    <location>
        <begin position="722"/>
        <end position="756"/>
    </location>
</feature>
<feature type="compositionally biased region" description="Pro residues" evidence="2">
    <location>
        <begin position="256"/>
        <end position="265"/>
    </location>
</feature>
<dbReference type="PANTHER" id="PTHR21450">
    <property type="entry name" value="PROTEIN ALTERED PHOSPHATE STARVATION RESPONSE 1"/>
    <property type="match status" value="1"/>
</dbReference>
<gene>
    <name evidence="5" type="ORF">FH972_005338</name>
</gene>
<accession>A0A5N6QNY5</accession>
<dbReference type="OrthoDB" id="658187at2759"/>
<evidence type="ECO:0000256" key="2">
    <source>
        <dbReference type="SAM" id="MobiDB-lite"/>
    </source>
</evidence>
<evidence type="ECO:0000313" key="5">
    <source>
        <dbReference type="EMBL" id="KAE8008867.1"/>
    </source>
</evidence>
<proteinExistence type="predicted"/>
<dbReference type="Pfam" id="PF04782">
    <property type="entry name" value="DUF632"/>
    <property type="match status" value="1"/>
</dbReference>
<dbReference type="InterPro" id="IPR006867">
    <property type="entry name" value="DUF632"/>
</dbReference>
<dbReference type="EMBL" id="CM017322">
    <property type="protein sequence ID" value="KAE8008867.1"/>
    <property type="molecule type" value="Genomic_DNA"/>
</dbReference>
<feature type="compositionally biased region" description="Low complexity" evidence="2">
    <location>
        <begin position="446"/>
        <end position="455"/>
    </location>
</feature>
<feature type="region of interest" description="Disordered" evidence="2">
    <location>
        <begin position="446"/>
        <end position="468"/>
    </location>
</feature>
<evidence type="ECO:0000313" key="6">
    <source>
        <dbReference type="Proteomes" id="UP000327013"/>
    </source>
</evidence>
<evidence type="ECO:0000256" key="1">
    <source>
        <dbReference type="SAM" id="Coils"/>
    </source>
</evidence>